<dbReference type="OrthoDB" id="2449940at2759"/>
<dbReference type="Pfam" id="PF24209">
    <property type="entry name" value="DUF7431"/>
    <property type="match status" value="2"/>
</dbReference>
<evidence type="ECO:0000259" key="2">
    <source>
        <dbReference type="Pfam" id="PF24209"/>
    </source>
</evidence>
<evidence type="ECO:0000313" key="5">
    <source>
        <dbReference type="Proteomes" id="UP000247702"/>
    </source>
</evidence>
<protein>
    <recommendedName>
        <fullName evidence="2">DUF7431 domain-containing protein</fullName>
    </recommendedName>
</protein>
<dbReference type="EMBL" id="BEXD01001613">
    <property type="protein sequence ID" value="GBB94957.1"/>
    <property type="molecule type" value="Genomic_DNA"/>
</dbReference>
<evidence type="ECO:0000256" key="1">
    <source>
        <dbReference type="SAM" id="MobiDB-lite"/>
    </source>
</evidence>
<keyword evidence="5" id="KW-1185">Reference proteome</keyword>
<proteinExistence type="predicted"/>
<gene>
    <name evidence="4" type="ORF">RCL2_002615600</name>
    <name evidence="3" type="ORF">RclHR1_02450010</name>
</gene>
<dbReference type="AlphaFoldDB" id="A0A2Z6QXG6"/>
<sequence length="722" mass="82802">MSDENTSATEAIPEQNLPKNSVNEDTITKAISIEDTPTKAMSKSPLAKSSIDPENTPIEVISEQNLAKPSADKDTTIKQIFIEDISTKVIFDKSTSTDDMNNKELVTVVSNLPSQPSKAILLNLKDCLSTIREELLTQLIINNKSLFLKKCNNEVDEFAEILLKDETSLLLKNIISENVLFVRIYPEWEYFNQKYDLGYGYIRFNDEVKRAEKRAFTIIKGCELINASANDCMKGWAKLDSNEDRTMKINLSYSANFDFKKFINLGVSYKKSKSEDSSLETNISHEYTNYSKAFLNFKGYITPTFEFTNAVEAAVNSNNRQKLLQITEDYGQFVPISITFRGKVYYHSIEITSGSIMEDTEETYTSLSVTEHLDTKSPKLHKTSEKTSKRFYKKYNKIIGGDFPKSLNNFDEVAWTTSLNRDFTTWDIIEFKEIMSIFQILPYSLRKKVSDLAGKKILHLVYKDIDYSPDDYLVRPFIVKLNAPSNILNILENKDADCSIFVTISNMDPSDKDTFNDYQLTVLRTNFYEEQSGSHKIKTKLLNYEGALRFSQLPLLGVPVVTELTELNTNEFHLIGHHFYDPKVKDKIGLCVFCYDIKENRYVELPPLDFNILIIRIFGQLEELITCEVVALKRVVTFFGKYHHHTYSNDECTKFISPIAITNNHNPIGPVYLRQNNKMIQSQHIYCAKSHQCIACYRDYQLSGGNNIYCTVFDPSSIDKNK</sequence>
<dbReference type="InterPro" id="IPR055854">
    <property type="entry name" value="DUF7431"/>
</dbReference>
<reference evidence="3 5" key="1">
    <citation type="submission" date="2017-11" db="EMBL/GenBank/DDBJ databases">
        <title>The genome of Rhizophagus clarus HR1 reveals common genetic basis of auxotrophy among arbuscular mycorrhizal fungi.</title>
        <authorList>
            <person name="Kobayashi Y."/>
        </authorList>
    </citation>
    <scope>NUCLEOTIDE SEQUENCE [LARGE SCALE GENOMIC DNA]</scope>
    <source>
        <strain evidence="3 5">HR1</strain>
    </source>
</reference>
<feature type="region of interest" description="Disordered" evidence="1">
    <location>
        <begin position="1"/>
        <end position="55"/>
    </location>
</feature>
<evidence type="ECO:0000313" key="4">
    <source>
        <dbReference type="EMBL" id="GES99672.1"/>
    </source>
</evidence>
<accession>A0A2Z6QXG6</accession>
<feature type="domain" description="DUF7431" evidence="2">
    <location>
        <begin position="457"/>
        <end position="516"/>
    </location>
</feature>
<dbReference type="Proteomes" id="UP000615446">
    <property type="component" value="Unassembled WGS sequence"/>
</dbReference>
<dbReference type="EMBL" id="BLAL01000283">
    <property type="protein sequence ID" value="GES99672.1"/>
    <property type="molecule type" value="Genomic_DNA"/>
</dbReference>
<feature type="domain" description="DUF7431" evidence="2">
    <location>
        <begin position="517"/>
        <end position="693"/>
    </location>
</feature>
<dbReference type="Proteomes" id="UP000247702">
    <property type="component" value="Unassembled WGS sequence"/>
</dbReference>
<organism evidence="3 5">
    <name type="scientific">Rhizophagus clarus</name>
    <dbReference type="NCBI Taxonomy" id="94130"/>
    <lineage>
        <taxon>Eukaryota</taxon>
        <taxon>Fungi</taxon>
        <taxon>Fungi incertae sedis</taxon>
        <taxon>Mucoromycota</taxon>
        <taxon>Glomeromycotina</taxon>
        <taxon>Glomeromycetes</taxon>
        <taxon>Glomerales</taxon>
        <taxon>Glomeraceae</taxon>
        <taxon>Rhizophagus</taxon>
    </lineage>
</organism>
<comment type="caution">
    <text evidence="3">The sequence shown here is derived from an EMBL/GenBank/DDBJ whole genome shotgun (WGS) entry which is preliminary data.</text>
</comment>
<evidence type="ECO:0000313" key="3">
    <source>
        <dbReference type="EMBL" id="GBB94957.1"/>
    </source>
</evidence>
<name>A0A2Z6QXG6_9GLOM</name>
<reference evidence="4" key="2">
    <citation type="submission" date="2019-10" db="EMBL/GenBank/DDBJ databases">
        <title>Conservation and host-specific expression of non-tandemly repeated heterogenous ribosome RNA gene in arbuscular mycorrhizal fungi.</title>
        <authorList>
            <person name="Maeda T."/>
            <person name="Kobayashi Y."/>
            <person name="Nakagawa T."/>
            <person name="Ezawa T."/>
            <person name="Yamaguchi K."/>
            <person name="Bino T."/>
            <person name="Nishimoto Y."/>
            <person name="Shigenobu S."/>
            <person name="Kawaguchi M."/>
        </authorList>
    </citation>
    <scope>NUCLEOTIDE SEQUENCE</scope>
    <source>
        <strain evidence="4">HR1</strain>
    </source>
</reference>